<keyword evidence="6" id="KW-0813">Transport</keyword>
<dbReference type="PANTHER" id="PTHR48021">
    <property type="match status" value="1"/>
</dbReference>
<evidence type="ECO:0000256" key="2">
    <source>
        <dbReference type="ARBA" id="ARBA00022692"/>
    </source>
</evidence>
<dbReference type="Pfam" id="PF00083">
    <property type="entry name" value="Sugar_tr"/>
    <property type="match status" value="1"/>
</dbReference>
<reference evidence="6 7" key="1">
    <citation type="journal article" date="2015" name="Genome Biol. Evol.">
        <title>The genome of winter moth (Operophtera brumata) provides a genomic perspective on sexual dimorphism and phenology.</title>
        <authorList>
            <person name="Derks M.F."/>
            <person name="Smit S."/>
            <person name="Salis L."/>
            <person name="Schijlen E."/>
            <person name="Bossers A."/>
            <person name="Mateman C."/>
            <person name="Pijl A.S."/>
            <person name="de Ridder D."/>
            <person name="Groenen M.A."/>
            <person name="Visser M.E."/>
            <person name="Megens H.J."/>
        </authorList>
    </citation>
    <scope>NUCLEOTIDE SEQUENCE [LARGE SCALE GENOMIC DNA]</scope>
    <source>
        <strain evidence="6">WM2013NL</strain>
        <tissue evidence="6">Head and thorax</tissue>
    </source>
</reference>
<proteinExistence type="predicted"/>
<protein>
    <submittedName>
        <fullName evidence="6">Sugar transporter 11</fullName>
    </submittedName>
</protein>
<feature type="transmembrane region" description="Helical" evidence="5">
    <location>
        <begin position="141"/>
        <end position="163"/>
    </location>
</feature>
<evidence type="ECO:0000256" key="1">
    <source>
        <dbReference type="ARBA" id="ARBA00004370"/>
    </source>
</evidence>
<sequence length="210" mass="22844">RSEECLKLLKSLRGSEELANEEIKEYAATTADVTISLKELLKDTIFLKSIGKSLYNAVSVYLQTIFESTKVNISPEVSSVVIGSIQLLACLCTIFLTDKFGRKPILTITTIGMAAGLGSITWMLIAELFDGASRAIGVTSSIFTTCVFIFITTKFFTTVVSAIGAPATYWFLSGNCVIVCLFVMFCLPETKGKSFLEIQQALGRESKIAS</sequence>
<comment type="caution">
    <text evidence="6">The sequence shown here is derived from an EMBL/GenBank/DDBJ whole genome shotgun (WGS) entry which is preliminary data.</text>
</comment>
<keyword evidence="7" id="KW-1185">Reference proteome</keyword>
<dbReference type="Gene3D" id="1.20.1250.20">
    <property type="entry name" value="MFS general substrate transporter like domains"/>
    <property type="match status" value="2"/>
</dbReference>
<dbReference type="InterPro" id="IPR050549">
    <property type="entry name" value="MFS_Trehalose_Transporter"/>
</dbReference>
<keyword evidence="2 5" id="KW-0812">Transmembrane</keyword>
<organism evidence="6 7">
    <name type="scientific">Operophtera brumata</name>
    <name type="common">Winter moth</name>
    <name type="synonym">Phalaena brumata</name>
    <dbReference type="NCBI Taxonomy" id="104452"/>
    <lineage>
        <taxon>Eukaryota</taxon>
        <taxon>Metazoa</taxon>
        <taxon>Ecdysozoa</taxon>
        <taxon>Arthropoda</taxon>
        <taxon>Hexapoda</taxon>
        <taxon>Insecta</taxon>
        <taxon>Pterygota</taxon>
        <taxon>Neoptera</taxon>
        <taxon>Endopterygota</taxon>
        <taxon>Lepidoptera</taxon>
        <taxon>Glossata</taxon>
        <taxon>Ditrysia</taxon>
        <taxon>Geometroidea</taxon>
        <taxon>Geometridae</taxon>
        <taxon>Larentiinae</taxon>
        <taxon>Operophtera</taxon>
    </lineage>
</organism>
<dbReference type="InterPro" id="IPR005828">
    <property type="entry name" value="MFS_sugar_transport-like"/>
</dbReference>
<evidence type="ECO:0000313" key="6">
    <source>
        <dbReference type="EMBL" id="KOB67446.1"/>
    </source>
</evidence>
<dbReference type="Proteomes" id="UP000037510">
    <property type="component" value="Unassembled WGS sequence"/>
</dbReference>
<comment type="subcellular location">
    <subcellularLocation>
        <location evidence="1">Membrane</location>
    </subcellularLocation>
</comment>
<keyword evidence="6" id="KW-0762">Sugar transport</keyword>
<evidence type="ECO:0000256" key="4">
    <source>
        <dbReference type="ARBA" id="ARBA00023136"/>
    </source>
</evidence>
<feature type="non-terminal residue" evidence="6">
    <location>
        <position position="210"/>
    </location>
</feature>
<evidence type="ECO:0000313" key="7">
    <source>
        <dbReference type="Proteomes" id="UP000037510"/>
    </source>
</evidence>
<dbReference type="InterPro" id="IPR036259">
    <property type="entry name" value="MFS_trans_sf"/>
</dbReference>
<feature type="non-terminal residue" evidence="6">
    <location>
        <position position="1"/>
    </location>
</feature>
<dbReference type="SUPFAM" id="SSF103473">
    <property type="entry name" value="MFS general substrate transporter"/>
    <property type="match status" value="1"/>
</dbReference>
<name>A0A0L7KWK6_OPEBR</name>
<evidence type="ECO:0000256" key="3">
    <source>
        <dbReference type="ARBA" id="ARBA00022989"/>
    </source>
</evidence>
<dbReference type="PANTHER" id="PTHR48021:SF1">
    <property type="entry name" value="GH07001P-RELATED"/>
    <property type="match status" value="1"/>
</dbReference>
<accession>A0A0L7KWK6</accession>
<keyword evidence="3 5" id="KW-1133">Transmembrane helix</keyword>
<dbReference type="STRING" id="104452.A0A0L7KWK6"/>
<feature type="transmembrane region" description="Helical" evidence="5">
    <location>
        <begin position="169"/>
        <end position="187"/>
    </location>
</feature>
<keyword evidence="4 5" id="KW-0472">Membrane</keyword>
<dbReference type="AlphaFoldDB" id="A0A0L7KWK6"/>
<evidence type="ECO:0000256" key="5">
    <source>
        <dbReference type="SAM" id="Phobius"/>
    </source>
</evidence>
<dbReference type="GO" id="GO:0022857">
    <property type="term" value="F:transmembrane transporter activity"/>
    <property type="evidence" value="ECO:0007669"/>
    <property type="project" value="InterPro"/>
</dbReference>
<dbReference type="EMBL" id="JTDY01005034">
    <property type="protein sequence ID" value="KOB67446.1"/>
    <property type="molecule type" value="Genomic_DNA"/>
</dbReference>
<dbReference type="GO" id="GO:0016020">
    <property type="term" value="C:membrane"/>
    <property type="evidence" value="ECO:0007669"/>
    <property type="project" value="UniProtKB-SubCell"/>
</dbReference>
<feature type="transmembrane region" description="Helical" evidence="5">
    <location>
        <begin position="108"/>
        <end position="129"/>
    </location>
</feature>
<gene>
    <name evidence="6" type="ORF">OBRU01_19806</name>
</gene>